<keyword evidence="1" id="KW-1133">Transmembrane helix</keyword>
<dbReference type="Proteomes" id="UP000316621">
    <property type="component" value="Chromosome 7"/>
</dbReference>
<feature type="transmembrane region" description="Helical" evidence="1">
    <location>
        <begin position="21"/>
        <end position="47"/>
    </location>
</feature>
<organism evidence="2 3">
    <name type="scientific">Papaver somniferum</name>
    <name type="common">Opium poppy</name>
    <dbReference type="NCBI Taxonomy" id="3469"/>
    <lineage>
        <taxon>Eukaryota</taxon>
        <taxon>Viridiplantae</taxon>
        <taxon>Streptophyta</taxon>
        <taxon>Embryophyta</taxon>
        <taxon>Tracheophyta</taxon>
        <taxon>Spermatophyta</taxon>
        <taxon>Magnoliopsida</taxon>
        <taxon>Ranunculales</taxon>
        <taxon>Papaveraceae</taxon>
        <taxon>Papaveroideae</taxon>
        <taxon>Papaver</taxon>
    </lineage>
</organism>
<keyword evidence="3" id="KW-1185">Reference proteome</keyword>
<proteinExistence type="predicted"/>
<gene>
    <name evidence="2" type="ORF">C5167_035591</name>
</gene>
<dbReference type="AlphaFoldDB" id="A0A4Y7KIE5"/>
<dbReference type="EMBL" id="CM010721">
    <property type="protein sequence ID" value="RZC72120.1"/>
    <property type="molecule type" value="Genomic_DNA"/>
</dbReference>
<protein>
    <submittedName>
        <fullName evidence="2">Uncharacterized protein</fullName>
    </submittedName>
</protein>
<sequence>MNDISILLRARYTEPRERKKAHALSTFFSLRLSLFPYSLFVLGLGFFDCKPNRRFDCEGLVGCLSKLNRHEELEEFS</sequence>
<accession>A0A4Y7KIE5</accession>
<keyword evidence="1" id="KW-0472">Membrane</keyword>
<name>A0A4Y7KIE5_PAPSO</name>
<keyword evidence="1" id="KW-0812">Transmembrane</keyword>
<evidence type="ECO:0000313" key="3">
    <source>
        <dbReference type="Proteomes" id="UP000316621"/>
    </source>
</evidence>
<dbReference type="Gramene" id="RZC72120">
    <property type="protein sequence ID" value="RZC72120"/>
    <property type="gene ID" value="C5167_035591"/>
</dbReference>
<reference evidence="2 3" key="1">
    <citation type="journal article" date="2018" name="Science">
        <title>The opium poppy genome and morphinan production.</title>
        <authorList>
            <person name="Guo L."/>
            <person name="Winzer T."/>
            <person name="Yang X."/>
            <person name="Li Y."/>
            <person name="Ning Z."/>
            <person name="He Z."/>
            <person name="Teodor R."/>
            <person name="Lu Y."/>
            <person name="Bowser T.A."/>
            <person name="Graham I.A."/>
            <person name="Ye K."/>
        </authorList>
    </citation>
    <scope>NUCLEOTIDE SEQUENCE [LARGE SCALE GENOMIC DNA]</scope>
    <source>
        <strain evidence="3">cv. HN1</strain>
        <tissue evidence="2">Leaves</tissue>
    </source>
</reference>
<evidence type="ECO:0000313" key="2">
    <source>
        <dbReference type="EMBL" id="RZC72120.1"/>
    </source>
</evidence>
<evidence type="ECO:0000256" key="1">
    <source>
        <dbReference type="SAM" id="Phobius"/>
    </source>
</evidence>